<accession>A0A1C2GCQ0</accession>
<dbReference type="EMBL" id="PTLS01000027">
    <property type="protein sequence ID" value="RMX25398.1"/>
    <property type="molecule type" value="Genomic_DNA"/>
</dbReference>
<evidence type="ECO:0000313" key="3">
    <source>
        <dbReference type="Proteomes" id="UP000095141"/>
    </source>
</evidence>
<gene>
    <name evidence="1" type="ORF">BFD03_03385</name>
    <name evidence="2" type="ORF">C5O77_04220</name>
</gene>
<sequence length="71" mass="8536">MLLQRSRRLSKNLKVYFDNINQGLMIKYFQQYINDPWVLRVILKFLTSGAIAPKFFASKTLNYFLTNRKME</sequence>
<proteinExistence type="predicted"/>
<evidence type="ECO:0000313" key="1">
    <source>
        <dbReference type="EMBL" id="OCX49275.1"/>
    </source>
</evidence>
<evidence type="ECO:0000313" key="2">
    <source>
        <dbReference type="EMBL" id="RMX25398.1"/>
    </source>
</evidence>
<protein>
    <submittedName>
        <fullName evidence="1">Uncharacterized protein</fullName>
    </submittedName>
</protein>
<comment type="caution">
    <text evidence="1">The sequence shown here is derived from an EMBL/GenBank/DDBJ whole genome shotgun (WGS) entry which is preliminary data.</text>
</comment>
<organism evidence="1 3">
    <name type="scientific">Limosilactobacillus reuteri</name>
    <name type="common">Lactobacillus reuteri</name>
    <dbReference type="NCBI Taxonomy" id="1598"/>
    <lineage>
        <taxon>Bacteria</taxon>
        <taxon>Bacillati</taxon>
        <taxon>Bacillota</taxon>
        <taxon>Bacilli</taxon>
        <taxon>Lactobacillales</taxon>
        <taxon>Lactobacillaceae</taxon>
        <taxon>Limosilactobacillus</taxon>
    </lineage>
</organism>
<reference evidence="1 3" key="1">
    <citation type="submission" date="2016-08" db="EMBL/GenBank/DDBJ databases">
        <title>Probiotic bacterium isolated from chicken gut.</title>
        <authorList>
            <person name="Levy J.L."/>
            <person name="Hassan H.M."/>
            <person name="Mendoza M.A."/>
        </authorList>
    </citation>
    <scope>NUCLEOTIDE SEQUENCE [LARGE SCALE GENOMIC DNA]</scope>
    <source>
        <strain evidence="1 3">P43</strain>
    </source>
</reference>
<dbReference type="AlphaFoldDB" id="A0A1C2GCQ0"/>
<dbReference type="Proteomes" id="UP000276940">
    <property type="component" value="Unassembled WGS sequence"/>
</dbReference>
<reference evidence="2 4" key="2">
    <citation type="journal article" date="2018" name="J Appl Environ Microbiol">
        <title>The gut symbionts Lactobacillus reuteri R2lc and 2010 encode a polyketide synthase cluster that activates the mammalian aryl-hydrocarbon receptor.</title>
        <authorList>
            <person name="Ozcam M."/>
            <person name="Roos S."/>
            <person name="Van Pijkeren J.P."/>
        </authorList>
    </citation>
    <scope>NUCLEOTIDE SEQUENCE [LARGE SCALE GENOMIC DNA]</scope>
    <source>
        <strain evidence="2 4">R2lc</strain>
    </source>
</reference>
<evidence type="ECO:0000313" key="4">
    <source>
        <dbReference type="Proteomes" id="UP000276940"/>
    </source>
</evidence>
<dbReference type="Proteomes" id="UP000095141">
    <property type="component" value="Unassembled WGS sequence"/>
</dbReference>
<dbReference type="EMBL" id="MCNS01000004">
    <property type="protein sequence ID" value="OCX49275.1"/>
    <property type="molecule type" value="Genomic_DNA"/>
</dbReference>
<name>A0A1C2GCQ0_LIMRT</name>